<evidence type="ECO:0000259" key="3">
    <source>
        <dbReference type="Pfam" id="PF01968"/>
    </source>
</evidence>
<sequence length="1300" mass="141314">MKRIGVDVGGTFTDLYYSDDDSGKVVIEKVPSTPHDPSEAVLDGLRRLCAKADITLGEVDMLVHGTTVATNIALTHTGAEVGLITTEGFRDILHIARHKKPFNFSLQQELPWQEHPLVKRRHRVTVKERITVPNGDVLVPLDEDEVRLRVRELREAGVESIAVCLLHSYLNPAHEQRIGEIVADEFPEAFLSISSEVIPLYREFERFSTTALNAYVGPKVSRYLDRLSAEVKAMGYTREMLLMKSSGGMIPIDLAARRPVNMLMSGPVAGLIGGIWAGQTAGFDNVVTLDIGGTSADIGVSLDGELRMRHLLDTKVGDYQAMVPMVDIDTIGAGGGSIAFVDDGGVFRVGPQSAGAHPGPACYGRGGTLPTATDAQVVLGRLRGNRSLAGAGMSLNPDLARTAMQTVADELGMSVEEAALGALQIQKFGMSQAIELNSVRRGYDPRDFTLVAGGGAGALFACEIAAELEIPNVMIPAHPGIIAATGLLATDQKYEYVGTARYTLPNVDQQALNSQFGELEDKAVAQLDSDLVPEEKREFTRLVDCRYEGQGYEVRFEAPGGQVTDQWLEDMAERFHEAHEAEYGHRFKTGGVEIVNIRVMGTSVTEELPPAPQEGTTYELSEAVLETSDVVFDVDGKPETFSTPYYDREKLGAGQRIEGPCVIEQYDATIVVPPYFTATLDDSGNIVIACPVKEEGADSELATPILMRVIGGAFSSMAKEMASVLFRMSYSSIIRESEDLGAGVFDSEGNVLAESDSTPMFMGAMPKIVQGVISVLGDDIHEGDIILHNDPYLGATHSPDVAIIIPIFHEGERVGFAGASGQLLDIGGAFPGLAVDLVDNQAEGQIFRALKIVEKGVRQDALLNQILSNTRTPTHNAGDIEAMIAACELAKRRFLSVTERYGIEAVEQAGQEWINYSETMLRKEIAKVPDGVYETETGYLDDDGKNYGEKLPIKVKVIIEGDEITYDLTGSSPQVPTAYNCPFEGTTVSAFTFITRMMFLDEVAHEVFVPQNQGMLKPVKVIAPEGTIFNPTYPAACMARFGQVQRVVDLAMRALSPVLPRQITAGNSAHIHFLSYSGWNEDAGEYWVYLEVNEGSYGGRPDSDGPDSVDNLIANTRNNPIEELEWRFPMRTDRYELREEPAAAGQQRGGIGIVRVNTFLVDTVVTCEADRHESDVPWGIFGGQDGLNASVSKLDDGKAVESWPSKVTARSLKAGESLEITVPSGGGYGDPYLRDPEKVFSDVLDEFTNVDRAREDYGVVIDPNTWELDMEATVRLRAERPSNEMEGTAAPRETVAAASE</sequence>
<keyword evidence="8" id="KW-1185">Reference proteome</keyword>
<dbReference type="InterPro" id="IPR045079">
    <property type="entry name" value="Oxoprolinase-like"/>
</dbReference>
<dbReference type="PANTHER" id="PTHR11365">
    <property type="entry name" value="5-OXOPROLINASE RELATED"/>
    <property type="match status" value="1"/>
</dbReference>
<organism evidence="7 8">
    <name type="scientific">Arthrobacter rhombi</name>
    <dbReference type="NCBI Taxonomy" id="71253"/>
    <lineage>
        <taxon>Bacteria</taxon>
        <taxon>Bacillati</taxon>
        <taxon>Actinomycetota</taxon>
        <taxon>Actinomycetes</taxon>
        <taxon>Micrococcales</taxon>
        <taxon>Micrococcaceae</taxon>
        <taxon>Arthrobacter</taxon>
    </lineage>
</organism>
<dbReference type="SUPFAM" id="SSF53067">
    <property type="entry name" value="Actin-like ATPase domain"/>
    <property type="match status" value="1"/>
</dbReference>
<dbReference type="InterPro" id="IPR003692">
    <property type="entry name" value="Hydantoinase_B"/>
</dbReference>
<dbReference type="Pfam" id="PF01968">
    <property type="entry name" value="Hydantoinase_A"/>
    <property type="match status" value="1"/>
</dbReference>
<dbReference type="InterPro" id="IPR008040">
    <property type="entry name" value="Hydant_A_N"/>
</dbReference>
<dbReference type="InterPro" id="IPR043129">
    <property type="entry name" value="ATPase_NBD"/>
</dbReference>
<evidence type="ECO:0000259" key="6">
    <source>
        <dbReference type="Pfam" id="PF19278"/>
    </source>
</evidence>
<proteinExistence type="inferred from homology"/>
<keyword evidence="7" id="KW-0378">Hydrolase</keyword>
<dbReference type="GO" id="GO:0047423">
    <property type="term" value="F:N-methylhydantoinase (ATP-hydrolyzing) activity"/>
    <property type="evidence" value="ECO:0007669"/>
    <property type="project" value="UniProtKB-EC"/>
</dbReference>
<dbReference type="EMBL" id="FUHW01000020">
    <property type="protein sequence ID" value="SJM57288.1"/>
    <property type="molecule type" value="Genomic_DNA"/>
</dbReference>
<dbReference type="InterPro" id="IPR002821">
    <property type="entry name" value="Hydantoinase_A"/>
</dbReference>
<dbReference type="GO" id="GO:0017168">
    <property type="term" value="F:5-oxoprolinase (ATP-hydrolyzing) activity"/>
    <property type="evidence" value="ECO:0007669"/>
    <property type="project" value="TreeGrafter"/>
</dbReference>
<dbReference type="Proteomes" id="UP000195913">
    <property type="component" value="Unassembled WGS sequence"/>
</dbReference>
<dbReference type="PANTHER" id="PTHR11365:SF23">
    <property type="entry name" value="HYPOTHETICAL 5-OXOPROLINASE (EUROFUNG)-RELATED"/>
    <property type="match status" value="1"/>
</dbReference>
<evidence type="ECO:0000259" key="5">
    <source>
        <dbReference type="Pfam" id="PF05378"/>
    </source>
</evidence>
<dbReference type="RefSeq" id="WP_086996232.1">
    <property type="nucleotide sequence ID" value="NZ_FUHW01000020.1"/>
</dbReference>
<feature type="domain" description="Hydantoinase/oxoprolinase N-terminal" evidence="5">
    <location>
        <begin position="3"/>
        <end position="185"/>
    </location>
</feature>
<dbReference type="Pfam" id="PF02538">
    <property type="entry name" value="Hydantoinase_B"/>
    <property type="match status" value="1"/>
</dbReference>
<dbReference type="GO" id="GO:0005829">
    <property type="term" value="C:cytosol"/>
    <property type="evidence" value="ECO:0007669"/>
    <property type="project" value="TreeGrafter"/>
</dbReference>
<dbReference type="Pfam" id="PF19278">
    <property type="entry name" value="Hydant_A_C"/>
    <property type="match status" value="1"/>
</dbReference>
<dbReference type="Pfam" id="PF05378">
    <property type="entry name" value="Hydant_A_N"/>
    <property type="match status" value="1"/>
</dbReference>
<gene>
    <name evidence="7" type="ORF">FM101_04860</name>
</gene>
<evidence type="ECO:0000256" key="1">
    <source>
        <dbReference type="ARBA" id="ARBA00010403"/>
    </source>
</evidence>
<feature type="domain" description="Hydantoinase B/oxoprolinase" evidence="4">
    <location>
        <begin position="704"/>
        <end position="1231"/>
    </location>
</feature>
<evidence type="ECO:0000256" key="2">
    <source>
        <dbReference type="SAM" id="MobiDB-lite"/>
    </source>
</evidence>
<comment type="similarity">
    <text evidence="1">Belongs to the oxoprolinase family.</text>
</comment>
<dbReference type="InterPro" id="IPR049517">
    <property type="entry name" value="ACX-like_C"/>
</dbReference>
<name>A0A1R4FMY1_9MICC</name>
<evidence type="ECO:0000313" key="7">
    <source>
        <dbReference type="EMBL" id="SJM57288.1"/>
    </source>
</evidence>
<protein>
    <submittedName>
        <fullName evidence="7">N-methylhydantoinase A</fullName>
        <ecNumber evidence="7">3.5.2.14</ecNumber>
    </submittedName>
</protein>
<reference evidence="7 8" key="1">
    <citation type="submission" date="2017-02" db="EMBL/GenBank/DDBJ databases">
        <authorList>
            <person name="Peterson S.W."/>
        </authorList>
    </citation>
    <scope>NUCLEOTIDE SEQUENCE [LARGE SCALE GENOMIC DNA]</scope>
    <source>
        <strain evidence="7 8">B Ar 00.02</strain>
    </source>
</reference>
<dbReference type="GO" id="GO:0006749">
    <property type="term" value="P:glutathione metabolic process"/>
    <property type="evidence" value="ECO:0007669"/>
    <property type="project" value="TreeGrafter"/>
</dbReference>
<feature type="region of interest" description="Disordered" evidence="2">
    <location>
        <begin position="1278"/>
        <end position="1300"/>
    </location>
</feature>
<dbReference type="EC" id="3.5.2.14" evidence="7"/>
<feature type="domain" description="Hydantoinase A/oxoprolinase" evidence="3">
    <location>
        <begin position="206"/>
        <end position="495"/>
    </location>
</feature>
<feature type="domain" description="Acetophenone carboxylase-like C-terminal" evidence="6">
    <location>
        <begin position="510"/>
        <end position="682"/>
    </location>
</feature>
<accession>A0A1R4FMY1</accession>
<evidence type="ECO:0000259" key="4">
    <source>
        <dbReference type="Pfam" id="PF02538"/>
    </source>
</evidence>
<evidence type="ECO:0000313" key="8">
    <source>
        <dbReference type="Proteomes" id="UP000195913"/>
    </source>
</evidence>